<accession>A0A7Y9ZEP4</accession>
<evidence type="ECO:0000313" key="3">
    <source>
        <dbReference type="EMBL" id="NYI42863.1"/>
    </source>
</evidence>
<proteinExistence type="predicted"/>
<dbReference type="NCBIfam" id="NF041492">
    <property type="entry name" value="MobF"/>
    <property type="match status" value="1"/>
</dbReference>
<evidence type="ECO:0000313" key="4">
    <source>
        <dbReference type="Proteomes" id="UP000547973"/>
    </source>
</evidence>
<feature type="compositionally biased region" description="Low complexity" evidence="1">
    <location>
        <begin position="1151"/>
        <end position="1168"/>
    </location>
</feature>
<feature type="compositionally biased region" description="Basic and acidic residues" evidence="1">
    <location>
        <begin position="1169"/>
        <end position="1178"/>
    </location>
</feature>
<feature type="domain" description="TrwC relaxase" evidence="2">
    <location>
        <begin position="10"/>
        <end position="407"/>
    </location>
</feature>
<dbReference type="InterPro" id="IPR027417">
    <property type="entry name" value="P-loop_NTPase"/>
</dbReference>
<dbReference type="SUPFAM" id="SSF55464">
    <property type="entry name" value="Origin of replication-binding domain, RBD-like"/>
    <property type="match status" value="1"/>
</dbReference>
<organism evidence="3 4">
    <name type="scientific">Demequina lutea</name>
    <dbReference type="NCBI Taxonomy" id="431489"/>
    <lineage>
        <taxon>Bacteria</taxon>
        <taxon>Bacillati</taxon>
        <taxon>Actinomycetota</taxon>
        <taxon>Actinomycetes</taxon>
        <taxon>Micrococcales</taxon>
        <taxon>Demequinaceae</taxon>
        <taxon>Demequina</taxon>
    </lineage>
</organism>
<dbReference type="Proteomes" id="UP000547973">
    <property type="component" value="Unassembled WGS sequence"/>
</dbReference>
<protein>
    <submittedName>
        <fullName evidence="3">Conjugative relaxase-like TrwC/TraI family protein</fullName>
    </submittedName>
</protein>
<dbReference type="AlphaFoldDB" id="A0A7Y9ZEP4"/>
<dbReference type="SUPFAM" id="SSF52540">
    <property type="entry name" value="P-loop containing nucleoside triphosphate hydrolases"/>
    <property type="match status" value="2"/>
</dbReference>
<keyword evidence="4" id="KW-1185">Reference proteome</keyword>
<feature type="region of interest" description="Disordered" evidence="1">
    <location>
        <begin position="1151"/>
        <end position="1210"/>
    </location>
</feature>
<dbReference type="Gene3D" id="2.30.30.940">
    <property type="match status" value="1"/>
</dbReference>
<feature type="compositionally biased region" description="Basic and acidic residues" evidence="1">
    <location>
        <begin position="1191"/>
        <end position="1200"/>
    </location>
</feature>
<reference evidence="3 4" key="1">
    <citation type="submission" date="2020-07" db="EMBL/GenBank/DDBJ databases">
        <title>Sequencing the genomes of 1000 actinobacteria strains.</title>
        <authorList>
            <person name="Klenk H.-P."/>
        </authorList>
    </citation>
    <scope>NUCLEOTIDE SEQUENCE [LARGE SCALE GENOMIC DNA]</scope>
    <source>
        <strain evidence="3 4">DSM 19970</strain>
    </source>
</reference>
<evidence type="ECO:0000256" key="1">
    <source>
        <dbReference type="SAM" id="MobiDB-lite"/>
    </source>
</evidence>
<evidence type="ECO:0000259" key="2">
    <source>
        <dbReference type="Pfam" id="PF08751"/>
    </source>
</evidence>
<name>A0A7Y9ZEP4_9MICO</name>
<dbReference type="EMBL" id="JACBZO010000002">
    <property type="protein sequence ID" value="NYI42863.1"/>
    <property type="molecule type" value="Genomic_DNA"/>
</dbReference>
<gene>
    <name evidence="3" type="ORF">BKA03_003037</name>
</gene>
<comment type="caution">
    <text evidence="3">The sequence shown here is derived from an EMBL/GenBank/DDBJ whole genome shotgun (WGS) entry which is preliminary data.</text>
</comment>
<dbReference type="Gene3D" id="3.40.50.300">
    <property type="entry name" value="P-loop containing nucleotide triphosphate hydrolases"/>
    <property type="match status" value="2"/>
</dbReference>
<dbReference type="Pfam" id="PF13604">
    <property type="entry name" value="AAA_30"/>
    <property type="match status" value="1"/>
</dbReference>
<dbReference type="OrthoDB" id="4524286at2"/>
<dbReference type="RefSeq" id="WP_062076213.1">
    <property type="nucleotide sequence ID" value="NZ_BBRC01000020.1"/>
</dbReference>
<sequence length="1237" mass="135464">MTASVNVLHAGDGYRYLTQQTASADVVREKGQGLVNYYAESGNPPGRWLGSGAAELGLEGVVEESAMAALYGECRHPDADRIEAELIAGGASPEEAMRATQLGRAVQVFKNEPDDYDRFIDRAFGAFEATNRRVPRRGEEQFEVKFEATRQYMVMRDGEPEVSDSAVRLFLAERGSKNRQPVSGYDVTFTPAKSVSVVWALGDEHTQASVERVHQEAVNEAIGFLEKHVAVGRQGAHSVAQVDLKGLTVAAFDHATSRTGDPNLHTHAVIANRGVTHDGKWLALDGRVLYQYIVAASETYNNSVMAGLNRELGLATYARYTRRNAQPVWEVQGIDQGLAEEFSSRREAIDRELGSLVEEYKRKHGHAPTAATQRRLAQEATLITRPEKDGSKTLTQERTQWRRRAAAYFGGEGEMQLDVSLLPRVGRPDVVLSDEVRSHLARVTVARLEDKRTRWTYAHVHGESLRQVQQFFAPTEVAAKARRELFKDLEHVTIDRLRDRAGEAGLVAATAYGHDCVHLNAPELIERPAALRRQNGEVVMRSHHEEWVTSQSLYSKEQGLLAAGTRYSGPVIDPENASLVGNLSKHPLMPSQEAAARRFLGSGLTFDAAVGPAGTGKTTTMKAFVEGAKMGGARVVALSPTLAAASVLGDEIDAKAESIQMFIAHHQHKGNVGDLAIGPDTFILIDEVGMASTPHLAEVLAIADRHGASVRGIGDPEQLGSPGAGGFLRYFHEKLGAAQLHEVMRFESSLERDATLAIRAGNPDAALHYIEHNRLHAGTHPEMLDELYQDWRKDNAAGLNSVMIARSNDDVRMLAGRAQADLVDQGRVVMTGIRLDASGDGETVNYVGIGDDIVTREVNRKLVDSEGHVVTNGATWRVTGARQDGSLDVIRDSSGANITLPAEYVSRHVDLAYSSTIMRVQGRTVDVSRSLWDDSLARQDAYVAASRGRHENHIYAVTERTVDIDPEHPAGTPVSAREVMATVIGRDGAEITASATLEEAYKRADSLREWLVEYEYAQKEFAPPVDHQRVRNVLQDAFGEHSIYVKDDTEMWSRVARHVDAHQRASGDVAATLRRRVPLHELAADPSPGRLVLERLGEVGPGRRTADPELNTYLAAVEERIKTKLAGPVDDLDVPRGRDVDAIRKAWSAPLAAEPARAPSSESQAAAQRTRERTERLKAIKVPDGAADPVTQKERQRRVDQLTGPKAPISGVIDPLRAIKTAADLAEEEKRRGGRSL</sequence>
<dbReference type="InterPro" id="IPR014862">
    <property type="entry name" value="TrwC"/>
</dbReference>
<dbReference type="Pfam" id="PF08751">
    <property type="entry name" value="TrwC"/>
    <property type="match status" value="1"/>
</dbReference>